<feature type="region of interest" description="Disordered" evidence="1">
    <location>
        <begin position="396"/>
        <end position="450"/>
    </location>
</feature>
<dbReference type="AlphaFoldDB" id="A0A2H0RFA9"/>
<name>A0A2H0RFA9_9BACT</name>
<dbReference type="InterPro" id="IPR013783">
    <property type="entry name" value="Ig-like_fold"/>
</dbReference>
<gene>
    <name evidence="3" type="ORF">COV10_01325</name>
</gene>
<dbReference type="Proteomes" id="UP000228767">
    <property type="component" value="Unassembled WGS sequence"/>
</dbReference>
<organism evidence="3 4">
    <name type="scientific">Candidatus Vogelbacteria bacterium CG10_big_fil_rev_8_21_14_0_10_51_16</name>
    <dbReference type="NCBI Taxonomy" id="1975045"/>
    <lineage>
        <taxon>Bacteria</taxon>
        <taxon>Candidatus Vogeliibacteriota</taxon>
    </lineage>
</organism>
<comment type="caution">
    <text evidence="3">The sequence shown here is derived from an EMBL/GenBank/DDBJ whole genome shotgun (WGS) entry which is preliminary data.</text>
</comment>
<keyword evidence="2" id="KW-0472">Membrane</keyword>
<evidence type="ECO:0000256" key="2">
    <source>
        <dbReference type="SAM" id="Phobius"/>
    </source>
</evidence>
<reference evidence="3 4" key="1">
    <citation type="submission" date="2017-09" db="EMBL/GenBank/DDBJ databases">
        <title>Depth-based differentiation of microbial function through sediment-hosted aquifers and enrichment of novel symbionts in the deep terrestrial subsurface.</title>
        <authorList>
            <person name="Probst A.J."/>
            <person name="Ladd B."/>
            <person name="Jarett J.K."/>
            <person name="Geller-Mcgrath D.E."/>
            <person name="Sieber C.M."/>
            <person name="Emerson J.B."/>
            <person name="Anantharaman K."/>
            <person name="Thomas B.C."/>
            <person name="Malmstrom R."/>
            <person name="Stieglmeier M."/>
            <person name="Klingl A."/>
            <person name="Woyke T."/>
            <person name="Ryan C.M."/>
            <person name="Banfield J.F."/>
        </authorList>
    </citation>
    <scope>NUCLEOTIDE SEQUENCE [LARGE SCALE GENOMIC DNA]</scope>
    <source>
        <strain evidence="3">CG10_big_fil_rev_8_21_14_0_10_51_16</strain>
    </source>
</reference>
<dbReference type="Gene3D" id="2.60.40.10">
    <property type="entry name" value="Immunoglobulins"/>
    <property type="match status" value="1"/>
</dbReference>
<accession>A0A2H0RFA9</accession>
<evidence type="ECO:0000313" key="4">
    <source>
        <dbReference type="Proteomes" id="UP000228767"/>
    </source>
</evidence>
<feature type="transmembrane region" description="Helical" evidence="2">
    <location>
        <begin position="60"/>
        <end position="79"/>
    </location>
</feature>
<dbReference type="EMBL" id="PCYI01000006">
    <property type="protein sequence ID" value="PIR45147.1"/>
    <property type="molecule type" value="Genomic_DNA"/>
</dbReference>
<evidence type="ECO:0000256" key="1">
    <source>
        <dbReference type="SAM" id="MobiDB-lite"/>
    </source>
</evidence>
<keyword evidence="2" id="KW-1133">Transmembrane helix</keyword>
<evidence type="ECO:0000313" key="3">
    <source>
        <dbReference type="EMBL" id="PIR45147.1"/>
    </source>
</evidence>
<proteinExistence type="predicted"/>
<protein>
    <submittedName>
        <fullName evidence="3">Uncharacterized protein</fullName>
    </submittedName>
</protein>
<keyword evidence="2" id="KW-0812">Transmembrane</keyword>
<sequence length="468" mass="49196">MLRTPLFGPVAEYPFRPFSPKCDCDSVKNTHGSPATTPFFHLRLARTLGKLARKAIRQQTIFAVAIAGFVALASASVFAQGAPPATADGAAGEVAVTLMSSFGSQSIAAGTDSVLMSRYRVEVGLVDAPLSLVSFPLAFEGAAGGLSGCLLEDGDDFRHLIDIEAGPTSADLEVPYVFAPNTGYDFTLFCDIASDAVGQTYRWGIAPVAVFTGADGETFSVTTELARQWNGRPGLNGQTFIVTFPERLLNAASFAEVRIVGEEGRFAPGDTLAVSVMVRNDGAETWEAGNYVLIPDSHNDTALWGVTPVSLGERVVPGGTASVVVSLVAPNDVRTHRLSWYVAVLDDRQGELLQQPATLALVVELSRNEVSATTGSENGFFERLREGASRTIQAVTGVGGGGGGAPATRQVQTSSGPADGPEHEPAPQVSSNEDDPTEAVPPPEAAGTPRMIVEYCEEVPDATDYCDL</sequence>